<sequence>MKMKRMEMQETVVGDYTFRIRPLGAMNAAYIFGDVAAVVLPIIGTVALSSGDEESADLDIFEGVDLDTKSLVTALSNINGKTLTRLISELLLEHSNVSFFDKDESKWRPMTEDDFDEIFCMAFAGALGLCAAVIQQNFSGFFGDIGTLFGRLMSAHKGMRLKNTESLTEPK</sequence>
<dbReference type="RefSeq" id="WP_022257326.1">
    <property type="nucleotide sequence ID" value="NZ_PRLB01000015.1"/>
</dbReference>
<feature type="transmembrane region" description="Helical" evidence="1">
    <location>
        <begin position="28"/>
        <end position="48"/>
    </location>
</feature>
<reference evidence="2 3" key="1">
    <citation type="submission" date="2018-02" db="EMBL/GenBank/DDBJ databases">
        <title>Complete genome sequencing of Faecalibacterium prausnitzii strains isolated from the human gut.</title>
        <authorList>
            <person name="Fitzgerald B.C."/>
            <person name="Shkoporov A.N."/>
            <person name="Ross P.R."/>
            <person name="Hill C."/>
        </authorList>
    </citation>
    <scope>NUCLEOTIDE SEQUENCE [LARGE SCALE GENOMIC DNA]</scope>
    <source>
        <strain evidence="2 3">APC942/32-1</strain>
    </source>
</reference>
<dbReference type="Proteomes" id="UP000251144">
    <property type="component" value="Unassembled WGS sequence"/>
</dbReference>
<name>A0A329TV33_9FIRM</name>
<dbReference type="AlphaFoldDB" id="A0A329TV33"/>
<organism evidence="2 3">
    <name type="scientific">Faecalibacterium prausnitzii</name>
    <dbReference type="NCBI Taxonomy" id="853"/>
    <lineage>
        <taxon>Bacteria</taxon>
        <taxon>Bacillati</taxon>
        <taxon>Bacillota</taxon>
        <taxon>Clostridia</taxon>
        <taxon>Eubacteriales</taxon>
        <taxon>Oscillospiraceae</taxon>
        <taxon>Faecalibacterium</taxon>
    </lineage>
</organism>
<keyword evidence="1" id="KW-0812">Transmembrane</keyword>
<keyword evidence="1" id="KW-0472">Membrane</keyword>
<dbReference type="Pfam" id="PF21822">
    <property type="entry name" value="Phage_TAC_15"/>
    <property type="match status" value="1"/>
</dbReference>
<evidence type="ECO:0000313" key="2">
    <source>
        <dbReference type="EMBL" id="RAW52516.1"/>
    </source>
</evidence>
<keyword evidence="1" id="KW-1133">Transmembrane helix</keyword>
<comment type="caution">
    <text evidence="2">The sequence shown here is derived from an EMBL/GenBank/DDBJ whole genome shotgun (WGS) entry which is preliminary data.</text>
</comment>
<evidence type="ECO:0000256" key="1">
    <source>
        <dbReference type="SAM" id="Phobius"/>
    </source>
</evidence>
<evidence type="ECO:0000313" key="3">
    <source>
        <dbReference type="Proteomes" id="UP000251144"/>
    </source>
</evidence>
<dbReference type="EMBL" id="PRLB01000015">
    <property type="protein sequence ID" value="RAW52516.1"/>
    <property type="molecule type" value="Genomic_DNA"/>
</dbReference>
<gene>
    <name evidence="2" type="ORF">C4N26_12520</name>
</gene>
<accession>A0A329TV33</accession>
<dbReference type="InterPro" id="IPR049156">
    <property type="entry name" value="Phage_chap_TAC_15-like"/>
</dbReference>
<dbReference type="OrthoDB" id="1861915at2"/>
<proteinExistence type="predicted"/>
<protein>
    <submittedName>
        <fullName evidence="2">Uncharacterized protein</fullName>
    </submittedName>
</protein>